<reference evidence="1" key="1">
    <citation type="journal article" date="2013" name="BMC Genomics">
        <title>Unscrambling butterfly oogenesis.</title>
        <authorList>
            <person name="Carter J.M."/>
            <person name="Baker S.C."/>
            <person name="Pink R."/>
            <person name="Carter D.R."/>
            <person name="Collins A."/>
            <person name="Tomlin J."/>
            <person name="Gibbs M."/>
            <person name="Breuker C.J."/>
        </authorList>
    </citation>
    <scope>NUCLEOTIDE SEQUENCE</scope>
    <source>
        <tissue evidence="1">Ovary</tissue>
    </source>
</reference>
<evidence type="ECO:0000313" key="1">
    <source>
        <dbReference type="EMBL" id="JAA82828.1"/>
    </source>
</evidence>
<dbReference type="EMBL" id="GAIX01009732">
    <property type="protein sequence ID" value="JAA82828.1"/>
    <property type="molecule type" value="Transcribed_RNA"/>
</dbReference>
<sequence length="76" mass="8714">MKANGSEKDWFDLTNCIDRYKEIIESLSAKDKGLFSLNVLCILIRNLDTVPSWTHKISTKELLALSIECVRQTRSL</sequence>
<organism evidence="1">
    <name type="scientific">Pararge aegeria</name>
    <name type="common">speckled wood butterfly</name>
    <dbReference type="NCBI Taxonomy" id="116150"/>
    <lineage>
        <taxon>Eukaryota</taxon>
        <taxon>Metazoa</taxon>
        <taxon>Ecdysozoa</taxon>
        <taxon>Arthropoda</taxon>
        <taxon>Hexapoda</taxon>
        <taxon>Insecta</taxon>
        <taxon>Pterygota</taxon>
        <taxon>Neoptera</taxon>
        <taxon>Endopterygota</taxon>
        <taxon>Lepidoptera</taxon>
        <taxon>Glossata</taxon>
        <taxon>Ditrysia</taxon>
        <taxon>Papilionoidea</taxon>
        <taxon>Nymphalidae</taxon>
        <taxon>Satyrinae</taxon>
        <taxon>Satyrini</taxon>
        <taxon>Parargina</taxon>
        <taxon>Pararge</taxon>
    </lineage>
</organism>
<feature type="non-terminal residue" evidence="1">
    <location>
        <position position="76"/>
    </location>
</feature>
<name>S4P308_9NEOP</name>
<accession>S4P308</accession>
<reference evidence="1" key="2">
    <citation type="submission" date="2013-05" db="EMBL/GenBank/DDBJ databases">
        <authorList>
            <person name="Carter J.-M."/>
            <person name="Baker S.C."/>
            <person name="Pink R."/>
            <person name="Carter D.R.F."/>
            <person name="Collins A."/>
            <person name="Tomlin J."/>
            <person name="Gibbs M."/>
            <person name="Breuker C.J."/>
        </authorList>
    </citation>
    <scope>NUCLEOTIDE SEQUENCE</scope>
    <source>
        <tissue evidence="1">Ovary</tissue>
    </source>
</reference>
<protein>
    <submittedName>
        <fullName evidence="1">Uncharacterized protein</fullName>
    </submittedName>
</protein>
<dbReference type="AlphaFoldDB" id="S4P308"/>
<proteinExistence type="predicted"/>